<comment type="similarity">
    <text evidence="5">Belongs to the SAT4 family.</text>
</comment>
<dbReference type="EMBL" id="KB706139">
    <property type="protein sequence ID" value="EMR69038.1"/>
    <property type="molecule type" value="Genomic_DNA"/>
</dbReference>
<evidence type="ECO:0000259" key="8">
    <source>
        <dbReference type="Pfam" id="PF20684"/>
    </source>
</evidence>
<evidence type="ECO:0000256" key="5">
    <source>
        <dbReference type="ARBA" id="ARBA00038359"/>
    </source>
</evidence>
<dbReference type="PANTHER" id="PTHR33048">
    <property type="entry name" value="PTH11-LIKE INTEGRAL MEMBRANE PROTEIN (AFU_ORTHOLOGUE AFUA_5G11245)"/>
    <property type="match status" value="1"/>
</dbReference>
<sequence>MAPVTGTAVVASTWSLYILACLFVGLRLWCKLRRSYRKTRGITTDDYVLTFGLLVLGAGCSVVTWMMSQGFATARGMTTAFFTAQTAASSLESIALAASKTAFSLMLVKITKGWQTKLVWTATILVDISYALTAIMLWRRPCTLPGPPGAVIERPNLPGSSCQSIDFSGILTQESTGLPWMIIRKLHLNKREKAGLTFAMSLGALAGVVTVVRLYRSLTNWEVRATAFISVLSENHIWAIVDGCATIIATTIPVLRVLVRDEFRERFSYRFSAKRRPNLSSKRGSIPMNAMRRDQLILSEEGQVGRDDSLSHTESLKSLKEPPHAHFQLE</sequence>
<keyword evidence="2 7" id="KW-0812">Transmembrane</keyword>
<evidence type="ECO:0000256" key="6">
    <source>
        <dbReference type="SAM" id="MobiDB-lite"/>
    </source>
</evidence>
<dbReference type="InterPro" id="IPR052337">
    <property type="entry name" value="SAT4-like"/>
</dbReference>
<dbReference type="OrthoDB" id="5417887at2759"/>
<name>M7SWW6_EUTLA</name>
<protein>
    <recommendedName>
        <fullName evidence="8">Rhodopsin domain-containing protein</fullName>
    </recommendedName>
</protein>
<evidence type="ECO:0000256" key="7">
    <source>
        <dbReference type="SAM" id="Phobius"/>
    </source>
</evidence>
<accession>M7SWW6</accession>
<proteinExistence type="inferred from homology"/>
<keyword evidence="10" id="KW-1185">Reference proteome</keyword>
<dbReference type="OMA" id="MGSSAIM"/>
<dbReference type="PANTHER" id="PTHR33048:SF42">
    <property type="entry name" value="INTEGRAL MEMBRANE PROTEIN"/>
    <property type="match status" value="1"/>
</dbReference>
<evidence type="ECO:0000256" key="4">
    <source>
        <dbReference type="ARBA" id="ARBA00023136"/>
    </source>
</evidence>
<dbReference type="InterPro" id="IPR049326">
    <property type="entry name" value="Rhodopsin_dom_fungi"/>
</dbReference>
<feature type="transmembrane region" description="Helical" evidence="7">
    <location>
        <begin position="194"/>
        <end position="216"/>
    </location>
</feature>
<evidence type="ECO:0000313" key="10">
    <source>
        <dbReference type="Proteomes" id="UP000012174"/>
    </source>
</evidence>
<organism evidence="9 10">
    <name type="scientific">Eutypa lata (strain UCR-EL1)</name>
    <name type="common">Grapevine dieback disease fungus</name>
    <name type="synonym">Eutypa armeniacae</name>
    <dbReference type="NCBI Taxonomy" id="1287681"/>
    <lineage>
        <taxon>Eukaryota</taxon>
        <taxon>Fungi</taxon>
        <taxon>Dikarya</taxon>
        <taxon>Ascomycota</taxon>
        <taxon>Pezizomycotina</taxon>
        <taxon>Sordariomycetes</taxon>
        <taxon>Xylariomycetidae</taxon>
        <taxon>Xylariales</taxon>
        <taxon>Diatrypaceae</taxon>
        <taxon>Eutypa</taxon>
    </lineage>
</organism>
<dbReference type="AlphaFoldDB" id="M7SWW6"/>
<feature type="domain" description="Rhodopsin" evidence="8">
    <location>
        <begin position="178"/>
        <end position="260"/>
    </location>
</feature>
<evidence type="ECO:0000256" key="1">
    <source>
        <dbReference type="ARBA" id="ARBA00004141"/>
    </source>
</evidence>
<feature type="transmembrane region" description="Helical" evidence="7">
    <location>
        <begin position="47"/>
        <end position="67"/>
    </location>
</feature>
<dbReference type="KEGG" id="ela:UCREL1_3939"/>
<keyword evidence="3 7" id="KW-1133">Transmembrane helix</keyword>
<dbReference type="Pfam" id="PF20684">
    <property type="entry name" value="Fung_rhodopsin"/>
    <property type="match status" value="1"/>
</dbReference>
<dbReference type="GO" id="GO:0016020">
    <property type="term" value="C:membrane"/>
    <property type="evidence" value="ECO:0007669"/>
    <property type="project" value="UniProtKB-SubCell"/>
</dbReference>
<evidence type="ECO:0000313" key="9">
    <source>
        <dbReference type="EMBL" id="EMR69038.1"/>
    </source>
</evidence>
<feature type="transmembrane region" description="Helical" evidence="7">
    <location>
        <begin position="118"/>
        <end position="138"/>
    </location>
</feature>
<comment type="subcellular location">
    <subcellularLocation>
        <location evidence="1">Membrane</location>
        <topology evidence="1">Multi-pass membrane protein</topology>
    </subcellularLocation>
</comment>
<feature type="transmembrane region" description="Helical" evidence="7">
    <location>
        <begin position="6"/>
        <end position="26"/>
    </location>
</feature>
<gene>
    <name evidence="9" type="ORF">UCREL1_3939</name>
</gene>
<dbReference type="HOGENOM" id="CLU_842068_0_0_1"/>
<dbReference type="Proteomes" id="UP000012174">
    <property type="component" value="Unassembled WGS sequence"/>
</dbReference>
<feature type="transmembrane region" description="Helical" evidence="7">
    <location>
        <begin position="236"/>
        <end position="259"/>
    </location>
</feature>
<reference evidence="10" key="1">
    <citation type="journal article" date="2013" name="Genome Announc.">
        <title>Draft genome sequence of the grapevine dieback fungus Eutypa lata UCR-EL1.</title>
        <authorList>
            <person name="Blanco-Ulate B."/>
            <person name="Rolshausen P.E."/>
            <person name="Cantu D."/>
        </authorList>
    </citation>
    <scope>NUCLEOTIDE SEQUENCE [LARGE SCALE GENOMIC DNA]</scope>
    <source>
        <strain evidence="10">UCR-EL1</strain>
    </source>
</reference>
<evidence type="ECO:0000256" key="3">
    <source>
        <dbReference type="ARBA" id="ARBA00022989"/>
    </source>
</evidence>
<keyword evidence="4 7" id="KW-0472">Membrane</keyword>
<evidence type="ECO:0000256" key="2">
    <source>
        <dbReference type="ARBA" id="ARBA00022692"/>
    </source>
</evidence>
<feature type="region of interest" description="Disordered" evidence="6">
    <location>
        <begin position="303"/>
        <end position="330"/>
    </location>
</feature>